<feature type="transmembrane region" description="Helical" evidence="1">
    <location>
        <begin position="14"/>
        <end position="37"/>
    </location>
</feature>
<reference evidence="2 3" key="1">
    <citation type="submission" date="2008-10" db="EMBL/GenBank/DDBJ databases">
        <title>Draft genome sequence of Parabacteroides johnsonii (DSM 18315).</title>
        <authorList>
            <person name="Sudarsanam P."/>
            <person name="Ley R."/>
            <person name="Guruge J."/>
            <person name="Turnbaugh P.J."/>
            <person name="Mahowald M."/>
            <person name="Liep D."/>
            <person name="Gordon J."/>
        </authorList>
    </citation>
    <scope>NUCLEOTIDE SEQUENCE [LARGE SCALE GENOMIC DNA]</scope>
    <source>
        <strain evidence="2 3">DSM 18315</strain>
    </source>
</reference>
<dbReference type="STRING" id="537006.PRABACTJOHN_04311"/>
<proteinExistence type="predicted"/>
<dbReference type="EMBL" id="ABYH01000427">
    <property type="protein sequence ID" value="EEC94295.1"/>
    <property type="molecule type" value="Genomic_DNA"/>
</dbReference>
<dbReference type="HOGENOM" id="CLU_3155882_0_0_10"/>
<protein>
    <submittedName>
        <fullName evidence="2">Uncharacterized protein</fullName>
    </submittedName>
</protein>
<keyword evidence="1" id="KW-1133">Transmembrane helix</keyword>
<dbReference type="AlphaFoldDB" id="B7BGW2"/>
<evidence type="ECO:0000256" key="1">
    <source>
        <dbReference type="SAM" id="Phobius"/>
    </source>
</evidence>
<gene>
    <name evidence="2" type="ORF">PRABACTJOHN_04311</name>
</gene>
<sequence length="48" mass="5798">MQLFSLLIGANESIILHFIPRDNALLCCFYLYLCLYLRKHIYEKEIVY</sequence>
<evidence type="ECO:0000313" key="3">
    <source>
        <dbReference type="Proteomes" id="UP000005510"/>
    </source>
</evidence>
<organism evidence="2 3">
    <name type="scientific">Parabacteroides johnsonii DSM 18315</name>
    <dbReference type="NCBI Taxonomy" id="537006"/>
    <lineage>
        <taxon>Bacteria</taxon>
        <taxon>Pseudomonadati</taxon>
        <taxon>Bacteroidota</taxon>
        <taxon>Bacteroidia</taxon>
        <taxon>Bacteroidales</taxon>
        <taxon>Tannerellaceae</taxon>
        <taxon>Parabacteroides</taxon>
    </lineage>
</organism>
<keyword evidence="1" id="KW-0472">Membrane</keyword>
<dbReference type="Proteomes" id="UP000005510">
    <property type="component" value="Unassembled WGS sequence"/>
</dbReference>
<accession>B7BGW2</accession>
<reference evidence="2 3" key="2">
    <citation type="submission" date="2008-10" db="EMBL/GenBank/DDBJ databases">
        <authorList>
            <person name="Fulton L."/>
            <person name="Clifton S."/>
            <person name="Fulton B."/>
            <person name="Xu J."/>
            <person name="Minx P."/>
            <person name="Pepin K.H."/>
            <person name="Johnson M."/>
            <person name="Bhonagiri V."/>
            <person name="Nash W.E."/>
            <person name="Mardis E.R."/>
            <person name="Wilson R.K."/>
        </authorList>
    </citation>
    <scope>NUCLEOTIDE SEQUENCE [LARGE SCALE GENOMIC DNA]</scope>
    <source>
        <strain evidence="2 3">DSM 18315</strain>
    </source>
</reference>
<comment type="caution">
    <text evidence="2">The sequence shown here is derived from an EMBL/GenBank/DDBJ whole genome shotgun (WGS) entry which is preliminary data.</text>
</comment>
<keyword evidence="1" id="KW-0812">Transmembrane</keyword>
<name>B7BGW2_9BACT</name>
<evidence type="ECO:0000313" key="2">
    <source>
        <dbReference type="EMBL" id="EEC94295.1"/>
    </source>
</evidence>